<feature type="signal peptide" evidence="1">
    <location>
        <begin position="1"/>
        <end position="24"/>
    </location>
</feature>
<protein>
    <submittedName>
        <fullName evidence="3">Secreted protein</fullName>
    </submittedName>
</protein>
<organism evidence="2 3">
    <name type="scientific">Globodera pallida</name>
    <name type="common">Potato cyst nematode worm</name>
    <name type="synonym">Heterodera pallida</name>
    <dbReference type="NCBI Taxonomy" id="36090"/>
    <lineage>
        <taxon>Eukaryota</taxon>
        <taxon>Metazoa</taxon>
        <taxon>Ecdysozoa</taxon>
        <taxon>Nematoda</taxon>
        <taxon>Chromadorea</taxon>
        <taxon>Rhabditida</taxon>
        <taxon>Tylenchina</taxon>
        <taxon>Tylenchomorpha</taxon>
        <taxon>Tylenchoidea</taxon>
        <taxon>Heteroderidae</taxon>
        <taxon>Heteroderinae</taxon>
        <taxon>Globodera</taxon>
    </lineage>
</organism>
<reference evidence="2" key="1">
    <citation type="submission" date="2014-05" db="EMBL/GenBank/DDBJ databases">
        <title>The genome and life-stage specific transcriptomes of Globodera pallida elucidate key aspects of plant parasitism by a cyst nematode.</title>
        <authorList>
            <person name="Cotton J.A."/>
            <person name="Lilley C.J."/>
            <person name="Jones L.M."/>
            <person name="Kikuchi T."/>
            <person name="Reid A.J."/>
            <person name="Thorpe P."/>
            <person name="Tsai I.J."/>
            <person name="Beasley H."/>
            <person name="Blok V."/>
            <person name="Cock P.J.A."/>
            <person name="Van den Akker S.E."/>
            <person name="Holroyd N."/>
            <person name="Hunt M."/>
            <person name="Mantelin S."/>
            <person name="Naghra H."/>
            <person name="Pain A."/>
            <person name="Palomares-Rius J.E."/>
            <person name="Zarowiecki M."/>
            <person name="Berriman M."/>
            <person name="Jones J.T."/>
            <person name="Urwin P.E."/>
        </authorList>
    </citation>
    <scope>NUCLEOTIDE SEQUENCE [LARGE SCALE GENOMIC DNA]</scope>
    <source>
        <strain evidence="2">Lindley</strain>
    </source>
</reference>
<evidence type="ECO:0000313" key="2">
    <source>
        <dbReference type="Proteomes" id="UP000050741"/>
    </source>
</evidence>
<dbReference type="WBParaSite" id="GPLIN_001366100">
    <property type="protein sequence ID" value="GPLIN_001366100"/>
    <property type="gene ID" value="GPLIN_001366100"/>
</dbReference>
<sequence>MQYIVKLPMVLLLLALLVPLFVTSVEFDAPANGMAAAAERGNTAMRMEQSDNQLGMFKYWCQRKMRIDEKKREAAARHALHGID</sequence>
<keyword evidence="2" id="KW-1185">Reference proteome</keyword>
<reference evidence="3" key="2">
    <citation type="submission" date="2016-06" db="UniProtKB">
        <authorList>
            <consortium name="WormBaseParasite"/>
        </authorList>
    </citation>
    <scope>IDENTIFICATION</scope>
</reference>
<name>A0A183CLA5_GLOPA</name>
<accession>A0A183CLA5</accession>
<evidence type="ECO:0000256" key="1">
    <source>
        <dbReference type="SAM" id="SignalP"/>
    </source>
</evidence>
<evidence type="ECO:0000313" key="3">
    <source>
        <dbReference type="WBParaSite" id="GPLIN_001366100"/>
    </source>
</evidence>
<proteinExistence type="predicted"/>
<dbReference type="Proteomes" id="UP000050741">
    <property type="component" value="Unassembled WGS sequence"/>
</dbReference>
<dbReference type="AlphaFoldDB" id="A0A183CLA5"/>
<feature type="chain" id="PRO_5008147751" evidence="1">
    <location>
        <begin position="25"/>
        <end position="84"/>
    </location>
</feature>
<keyword evidence="1" id="KW-0732">Signal</keyword>